<sequence length="142" mass="16952">MQKKPILFILIIAYNLTYLSNADEHYIRIYYHERTPYYKIEDNKLTGIVGSKAQQILEKSKVPYRLSNIPAARQIEEVKINKKHICAVGWFKNKERELFAKYTMPIYQDRPAVLVTTKNQLNVLNKKKHRQLAIRSKFIYRH</sequence>
<gene>
    <name evidence="2" type="ORF">H0A36_23435</name>
</gene>
<comment type="caution">
    <text evidence="2">The sequence shown here is derived from an EMBL/GenBank/DDBJ whole genome shotgun (WGS) entry which is preliminary data.</text>
</comment>
<dbReference type="AlphaFoldDB" id="A0A853IHS5"/>
<evidence type="ECO:0000313" key="3">
    <source>
        <dbReference type="Proteomes" id="UP000569732"/>
    </source>
</evidence>
<name>A0A853IHS5_9GAMM</name>
<dbReference type="Pfam" id="PF00497">
    <property type="entry name" value="SBP_bac_3"/>
    <property type="match status" value="1"/>
</dbReference>
<evidence type="ECO:0000259" key="1">
    <source>
        <dbReference type="Pfam" id="PF00497"/>
    </source>
</evidence>
<protein>
    <recommendedName>
        <fullName evidence="1">Solute-binding protein family 3/N-terminal domain-containing protein</fullName>
    </recommendedName>
</protein>
<evidence type="ECO:0000313" key="2">
    <source>
        <dbReference type="EMBL" id="NYZ68977.1"/>
    </source>
</evidence>
<keyword evidence="3" id="KW-1185">Reference proteome</keyword>
<dbReference type="Proteomes" id="UP000569732">
    <property type="component" value="Unassembled WGS sequence"/>
</dbReference>
<organism evidence="2 3">
    <name type="scientific">Spartinivicinus marinus</name>
    <dbReference type="NCBI Taxonomy" id="2994442"/>
    <lineage>
        <taxon>Bacteria</taxon>
        <taxon>Pseudomonadati</taxon>
        <taxon>Pseudomonadota</taxon>
        <taxon>Gammaproteobacteria</taxon>
        <taxon>Oceanospirillales</taxon>
        <taxon>Zooshikellaceae</taxon>
        <taxon>Spartinivicinus</taxon>
    </lineage>
</organism>
<dbReference type="EMBL" id="JACCKB010000056">
    <property type="protein sequence ID" value="NYZ68977.1"/>
    <property type="molecule type" value="Genomic_DNA"/>
</dbReference>
<dbReference type="Gene3D" id="3.40.190.10">
    <property type="entry name" value="Periplasmic binding protein-like II"/>
    <property type="match status" value="1"/>
</dbReference>
<accession>A0A853IHS5</accession>
<dbReference type="SUPFAM" id="SSF53850">
    <property type="entry name" value="Periplasmic binding protein-like II"/>
    <property type="match status" value="1"/>
</dbReference>
<proteinExistence type="predicted"/>
<dbReference type="RefSeq" id="WP_180570978.1">
    <property type="nucleotide sequence ID" value="NZ_JACCKB010000056.1"/>
</dbReference>
<feature type="domain" description="Solute-binding protein family 3/N-terminal" evidence="1">
    <location>
        <begin position="35"/>
        <end position="130"/>
    </location>
</feature>
<dbReference type="InterPro" id="IPR001638">
    <property type="entry name" value="Solute-binding_3/MltF_N"/>
</dbReference>
<reference evidence="2 3" key="1">
    <citation type="submission" date="2020-07" db="EMBL/GenBank/DDBJ databases">
        <title>Endozoicomonas sp. nov., isolated from sediment.</title>
        <authorList>
            <person name="Gu T."/>
        </authorList>
    </citation>
    <scope>NUCLEOTIDE SEQUENCE [LARGE SCALE GENOMIC DNA]</scope>
    <source>
        <strain evidence="2 3">SM1973</strain>
    </source>
</reference>